<dbReference type="InterPro" id="IPR004843">
    <property type="entry name" value="Calcineurin-like_PHP"/>
</dbReference>
<dbReference type="Pfam" id="PF00149">
    <property type="entry name" value="Metallophos"/>
    <property type="match status" value="1"/>
</dbReference>
<gene>
    <name evidence="3" type="ORF">F2Q70_00023694</name>
</gene>
<accession>A0A8S9GSJ1</accession>
<proteinExistence type="predicted"/>
<evidence type="ECO:0000256" key="1">
    <source>
        <dbReference type="SAM" id="SignalP"/>
    </source>
</evidence>
<evidence type="ECO:0000313" key="3">
    <source>
        <dbReference type="EMBL" id="KAF2547198.1"/>
    </source>
</evidence>
<keyword evidence="1" id="KW-0732">Signal</keyword>
<dbReference type="InterPro" id="IPR011230">
    <property type="entry name" value="PAP14/16/28/29"/>
</dbReference>
<dbReference type="AlphaFoldDB" id="A0A8S9GSJ1"/>
<name>A0A8S9GSJ1_BRACR</name>
<dbReference type="Gene3D" id="3.60.21.10">
    <property type="match status" value="1"/>
</dbReference>
<dbReference type="EMBL" id="QGKY02001925">
    <property type="protein sequence ID" value="KAF2547198.1"/>
    <property type="molecule type" value="Genomic_DNA"/>
</dbReference>
<dbReference type="PANTHER" id="PTHR32440">
    <property type="entry name" value="PHOSPHATASE DCR2-RELATED-RELATED"/>
    <property type="match status" value="1"/>
</dbReference>
<reference evidence="3" key="1">
    <citation type="submission" date="2019-12" db="EMBL/GenBank/DDBJ databases">
        <title>Genome sequencing and annotation of Brassica cretica.</title>
        <authorList>
            <person name="Studholme D.J."/>
            <person name="Sarris P.F."/>
        </authorList>
    </citation>
    <scope>NUCLEOTIDE SEQUENCE</scope>
    <source>
        <strain evidence="3">PFS-102/07</strain>
        <tissue evidence="3">Leaf</tissue>
    </source>
</reference>
<evidence type="ECO:0000259" key="2">
    <source>
        <dbReference type="Pfam" id="PF00149"/>
    </source>
</evidence>
<organism evidence="3">
    <name type="scientific">Brassica cretica</name>
    <name type="common">Mustard</name>
    <dbReference type="NCBI Taxonomy" id="69181"/>
    <lineage>
        <taxon>Eukaryota</taxon>
        <taxon>Viridiplantae</taxon>
        <taxon>Streptophyta</taxon>
        <taxon>Embryophyta</taxon>
        <taxon>Tracheophyta</taxon>
        <taxon>Spermatophyta</taxon>
        <taxon>Magnoliopsida</taxon>
        <taxon>eudicotyledons</taxon>
        <taxon>Gunneridae</taxon>
        <taxon>Pentapetalae</taxon>
        <taxon>rosids</taxon>
        <taxon>malvids</taxon>
        <taxon>Brassicales</taxon>
        <taxon>Brassicaceae</taxon>
        <taxon>Brassiceae</taxon>
        <taxon>Brassica</taxon>
    </lineage>
</organism>
<feature type="signal peptide" evidence="1">
    <location>
        <begin position="1"/>
        <end position="20"/>
    </location>
</feature>
<feature type="domain" description="Calcineurin-like phosphoesterase" evidence="2">
    <location>
        <begin position="45"/>
        <end position="306"/>
    </location>
</feature>
<dbReference type="PIRSF" id="PIRSF030250">
    <property type="entry name" value="Ptase_At2g46880"/>
    <property type="match status" value="1"/>
</dbReference>
<sequence length="371" mass="41421">MKRSSSFLIFTVLSLPLISAVGWELSIPSTTTARSRLRVREGSRFKIAIFADLHFGEDSWTDWGPRQDANSVNVMSKVLDAETPDFVVYLGDVVTANNIAIQNASLFWDKAISPTRDRNIPWTSLFGNHDDASFVWPLDWFSSSGIPPIICPSVSNSSSWSSDDGCGFRGTTRVELIQEELKAANALSYSTIGPKELWPSVSNYVIPVESSDDSIQVVALLYFLDSGGGSYPEVISNAQVECIPELIFWHIPSKAYKKVAPRLWITRPCVGSINKERVAAQEAENGMMRVLEKRSSVKAVFVGHNHGLDWCCPYKAKLWLCFARHTGYGGYGNWPRGSRILEITEVPFRIKSWIRMEDGTVHSEVNLTCDD</sequence>
<dbReference type="PANTHER" id="PTHR32440:SF11">
    <property type="entry name" value="METALLOPHOSPHOESTERASE DOMAIN-CONTAINING PROTEIN"/>
    <property type="match status" value="1"/>
</dbReference>
<comment type="caution">
    <text evidence="3">The sequence shown here is derived from an EMBL/GenBank/DDBJ whole genome shotgun (WGS) entry which is preliminary data.</text>
</comment>
<dbReference type="InterPro" id="IPR029052">
    <property type="entry name" value="Metallo-depent_PP-like"/>
</dbReference>
<dbReference type="SUPFAM" id="SSF56300">
    <property type="entry name" value="Metallo-dependent phosphatases"/>
    <property type="match status" value="1"/>
</dbReference>
<dbReference type="GO" id="GO:0016788">
    <property type="term" value="F:hydrolase activity, acting on ester bonds"/>
    <property type="evidence" value="ECO:0007669"/>
    <property type="project" value="TreeGrafter"/>
</dbReference>
<dbReference type="GO" id="GO:0005737">
    <property type="term" value="C:cytoplasm"/>
    <property type="evidence" value="ECO:0007669"/>
    <property type="project" value="TreeGrafter"/>
</dbReference>
<dbReference type="CDD" id="cd07383">
    <property type="entry name" value="MPP_Dcr2"/>
    <property type="match status" value="1"/>
</dbReference>
<protein>
    <recommendedName>
        <fullName evidence="2">Calcineurin-like phosphoesterase domain-containing protein</fullName>
    </recommendedName>
</protein>
<feature type="chain" id="PRO_5035871089" description="Calcineurin-like phosphoesterase domain-containing protein" evidence="1">
    <location>
        <begin position="21"/>
        <end position="371"/>
    </location>
</feature>